<reference evidence="3" key="1">
    <citation type="submission" date="2010-09" db="EMBL/GenBank/DDBJ databases">
        <title>The genome sequence of Geomyces destructans 20631-21.</title>
        <authorList>
            <consortium name="The Broad Institute Genome Sequencing Platform"/>
            <person name="Cuomo C.A."/>
            <person name="Blehert D.S."/>
            <person name="Lorch J.M."/>
            <person name="Young S.K."/>
            <person name="Zeng Q."/>
            <person name="Gargeya S."/>
            <person name="Fitzgerald M."/>
            <person name="Haas B."/>
            <person name="Abouelleil A."/>
            <person name="Alvarado L."/>
            <person name="Arachchi H.M."/>
            <person name="Berlin A."/>
            <person name="Brown A."/>
            <person name="Chapman S.B."/>
            <person name="Chen Z."/>
            <person name="Dunbar C."/>
            <person name="Freedman E."/>
            <person name="Gearin G."/>
            <person name="Gellesch M."/>
            <person name="Goldberg J."/>
            <person name="Griggs A."/>
            <person name="Gujja S."/>
            <person name="Heiman D."/>
            <person name="Howarth C."/>
            <person name="Larson L."/>
            <person name="Lui A."/>
            <person name="MacDonald P.J.P."/>
            <person name="Montmayeur A."/>
            <person name="Murphy C."/>
            <person name="Neiman D."/>
            <person name="Pearson M."/>
            <person name="Priest M."/>
            <person name="Roberts A."/>
            <person name="Saif S."/>
            <person name="Shea T."/>
            <person name="Shenoy N."/>
            <person name="Sisk P."/>
            <person name="Stolte C."/>
            <person name="Sykes S."/>
            <person name="Wortman J."/>
            <person name="Nusbaum C."/>
            <person name="Birren B."/>
        </authorList>
    </citation>
    <scope>NUCLEOTIDE SEQUENCE [LARGE SCALE GENOMIC DNA]</scope>
    <source>
        <strain evidence="3">ATCC MYA-4855 / 20631-21</strain>
    </source>
</reference>
<dbReference type="HOGENOM" id="CLU_010672_3_1_1"/>
<dbReference type="PANTHER" id="PTHR37171">
    <property type="entry name" value="SERINE/THREONINE-PROTEIN KINASE YRZF-RELATED"/>
    <property type="match status" value="1"/>
</dbReference>
<evidence type="ECO:0008006" key="4">
    <source>
        <dbReference type="Google" id="ProtNLM"/>
    </source>
</evidence>
<keyword evidence="3" id="KW-1185">Reference proteome</keyword>
<protein>
    <recommendedName>
        <fullName evidence="4">Protein kinase domain-containing protein</fullName>
    </recommendedName>
</protein>
<feature type="region of interest" description="Disordered" evidence="1">
    <location>
        <begin position="709"/>
        <end position="734"/>
    </location>
</feature>
<feature type="compositionally biased region" description="Low complexity" evidence="1">
    <location>
        <begin position="1"/>
        <end position="14"/>
    </location>
</feature>
<feature type="compositionally biased region" description="Polar residues" evidence="1">
    <location>
        <begin position="465"/>
        <end position="482"/>
    </location>
</feature>
<dbReference type="EMBL" id="GL573169">
    <property type="protein sequence ID" value="ELR01672.1"/>
    <property type="molecule type" value="Genomic_DNA"/>
</dbReference>
<evidence type="ECO:0000256" key="1">
    <source>
        <dbReference type="SAM" id="MobiDB-lite"/>
    </source>
</evidence>
<dbReference type="Proteomes" id="UP000011064">
    <property type="component" value="Unassembled WGS sequence"/>
</dbReference>
<dbReference type="PANTHER" id="PTHR37171:SF1">
    <property type="entry name" value="SERINE_THREONINE-PROTEIN KINASE YRZF-RELATED"/>
    <property type="match status" value="1"/>
</dbReference>
<evidence type="ECO:0000313" key="2">
    <source>
        <dbReference type="EMBL" id="ELR01672.1"/>
    </source>
</evidence>
<dbReference type="InterPro" id="IPR011009">
    <property type="entry name" value="Kinase-like_dom_sf"/>
</dbReference>
<dbReference type="InterPro" id="IPR052396">
    <property type="entry name" value="Meiotic_Drive_Suppr_Kinase"/>
</dbReference>
<proteinExistence type="predicted"/>
<gene>
    <name evidence="2" type="ORF">GMDG_00048</name>
</gene>
<sequence length="777" mass="87631">MSSELEALRNQLRAAQRREQEAERLREEEQRLREEAERLREYERQRYEQRTGKTTLPEFLDACHNHLCLGLTIQPDTTQSTQGDAANADNKPRPDRILPWPEFDAEQARTWQDLMDSEFVLERHFTSLHTLEESGEAVRRRQMGSELDLNSFARFTVEDLVSQIIERFSKDSVLCHRFGIKGAVKFENHSNTLSPDRTTEQMQSLSISDNPRRSERLRAHANKPGRADSPKPSKSAMKSSRPRADQFCVYNTSGEGETEHRVAALTIEYKAPHKLTLGHIYEGLAEMNLDEVVEEGENESVAIRCRRLVAAVITQGFSYMVKAGVEYGEIYTGEATIFLRIPDDPSTVYYSLSVPKGDVGASTGWDERGNLSPDQPRSDVIDLRQLKAWNVVVKEVEDAVADDEVPSSEYRPSPRVNEDIIRSPIQFRPRKKNQFVGTCASVTSSFSSDDDNHHPDTPSRPQPPSSSGNPITSANPPSQSTERGGKRGAYSKAHRQKDLGRFCTPNCLMSMVDGGELDWRCPNVKEHGKSRHQLDRNTFMRHIRELLRNQLDYCVEMNIHGAGGAFFKVKLPGFGYTVAAKGTGIECVKDLMHESTIYRRLLPVQGKCVPVHLGDTKVDSILYYAGAVRIVYMMFLSFGGFQLRSPISQTHADDAICGLHAIHQRGVLQGDSEARNILVHPDRLGITWIDFERAEFIRPRAVLGSLSPNRKRKGSWSHEVGKCQYGKDSRRTPASEIRQAKTELARLVVKQEVVNFTNADLTRPGTRMRSGRSLIAG</sequence>
<feature type="region of interest" description="Disordered" evidence="1">
    <location>
        <begin position="400"/>
        <end position="424"/>
    </location>
</feature>
<evidence type="ECO:0000313" key="3">
    <source>
        <dbReference type="Proteomes" id="UP000011064"/>
    </source>
</evidence>
<dbReference type="SUPFAM" id="SSF56112">
    <property type="entry name" value="Protein kinase-like (PK-like)"/>
    <property type="match status" value="1"/>
</dbReference>
<accession>L8FL71</accession>
<feature type="region of interest" description="Disordered" evidence="1">
    <location>
        <begin position="442"/>
        <end position="494"/>
    </location>
</feature>
<dbReference type="AlphaFoldDB" id="L8FL71"/>
<dbReference type="VEuPathDB" id="FungiDB:GMDG_00048"/>
<organism evidence="2 3">
    <name type="scientific">Pseudogymnoascus destructans (strain ATCC MYA-4855 / 20631-21)</name>
    <name type="common">Bat white-nose syndrome fungus</name>
    <name type="synonym">Geomyces destructans</name>
    <dbReference type="NCBI Taxonomy" id="658429"/>
    <lineage>
        <taxon>Eukaryota</taxon>
        <taxon>Fungi</taxon>
        <taxon>Dikarya</taxon>
        <taxon>Ascomycota</taxon>
        <taxon>Pezizomycotina</taxon>
        <taxon>Leotiomycetes</taxon>
        <taxon>Thelebolales</taxon>
        <taxon>Thelebolaceae</taxon>
        <taxon>Pseudogymnoascus</taxon>
    </lineage>
</organism>
<name>L8FL71_PSED2</name>
<dbReference type="InParanoid" id="L8FL71"/>
<feature type="region of interest" description="Disordered" evidence="1">
    <location>
        <begin position="189"/>
        <end position="243"/>
    </location>
</feature>
<dbReference type="OrthoDB" id="3437356at2759"/>
<feature type="compositionally biased region" description="Polar residues" evidence="1">
    <location>
        <begin position="189"/>
        <end position="209"/>
    </location>
</feature>
<feature type="compositionally biased region" description="Basic and acidic residues" evidence="1">
    <location>
        <begin position="16"/>
        <end position="37"/>
    </location>
</feature>
<feature type="region of interest" description="Disordered" evidence="1">
    <location>
        <begin position="1"/>
        <end position="37"/>
    </location>
</feature>
<feature type="compositionally biased region" description="Basic and acidic residues" evidence="1">
    <location>
        <begin position="719"/>
        <end position="734"/>
    </location>
</feature>